<gene>
    <name evidence="4" type="ORF">SAMN04488063_0975</name>
</gene>
<dbReference type="EMBL" id="FOOQ01000001">
    <property type="protein sequence ID" value="SFF97125.1"/>
    <property type="molecule type" value="Genomic_DNA"/>
</dbReference>
<keyword evidence="5" id="KW-1185">Reference proteome</keyword>
<dbReference type="CDD" id="cd04301">
    <property type="entry name" value="NAT_SF"/>
    <property type="match status" value="1"/>
</dbReference>
<keyword evidence="2" id="KW-0012">Acyltransferase</keyword>
<evidence type="ECO:0000256" key="2">
    <source>
        <dbReference type="ARBA" id="ARBA00023315"/>
    </source>
</evidence>
<keyword evidence="4" id="KW-0689">Ribosomal protein</keyword>
<dbReference type="Gene3D" id="3.40.630.30">
    <property type="match status" value="1"/>
</dbReference>
<dbReference type="InterPro" id="IPR016181">
    <property type="entry name" value="Acyl_CoA_acyltransferase"/>
</dbReference>
<evidence type="ECO:0000256" key="1">
    <source>
        <dbReference type="ARBA" id="ARBA00022679"/>
    </source>
</evidence>
<dbReference type="PROSITE" id="PS51186">
    <property type="entry name" value="GNAT"/>
    <property type="match status" value="1"/>
</dbReference>
<dbReference type="InterPro" id="IPR050832">
    <property type="entry name" value="Bact_Acetyltransf"/>
</dbReference>
<sequence length="249" mass="28229">MDVRDANTHYAEQIQSVARESLIASYGHAFDEETLSDAVREWYDRDTVTDSLTDDDVILVVGTDDGEVVAFAESYVNEGEVSVGEIDWLHVLPAYRGEGLGTRLLREVERRLRAEGVERIQGRVLTENESGATFYEDHGFSRGSDRELDIGEETFVERVYTKPIENDTPTMETRETEAGERVFVAFDEAARGSESPFVVAYSDEGRERRYGWMCTHDGSFDLAMDTMGRIQCNTCGNRRKATRWDSSYL</sequence>
<evidence type="ECO:0000259" key="3">
    <source>
        <dbReference type="PROSITE" id="PS51186"/>
    </source>
</evidence>
<feature type="domain" description="N-acetyltransferase" evidence="3">
    <location>
        <begin position="1"/>
        <end position="165"/>
    </location>
</feature>
<dbReference type="SUPFAM" id="SSF55729">
    <property type="entry name" value="Acyl-CoA N-acyltransferases (Nat)"/>
    <property type="match status" value="1"/>
</dbReference>
<dbReference type="Pfam" id="PF19133">
    <property type="entry name" value="DUF5816"/>
    <property type="match status" value="1"/>
</dbReference>
<accession>A0A1I2MZU2</accession>
<dbReference type="Pfam" id="PF00583">
    <property type="entry name" value="Acetyltransf_1"/>
    <property type="match status" value="1"/>
</dbReference>
<dbReference type="OrthoDB" id="125295at2157"/>
<dbReference type="InterPro" id="IPR043854">
    <property type="entry name" value="DUF5816"/>
</dbReference>
<dbReference type="GO" id="GO:0016747">
    <property type="term" value="F:acyltransferase activity, transferring groups other than amino-acyl groups"/>
    <property type="evidence" value="ECO:0007669"/>
    <property type="project" value="InterPro"/>
</dbReference>
<dbReference type="RefSeq" id="WP_092889173.1">
    <property type="nucleotide sequence ID" value="NZ_FOOQ01000001.1"/>
</dbReference>
<dbReference type="InterPro" id="IPR000182">
    <property type="entry name" value="GNAT_dom"/>
</dbReference>
<keyword evidence="4" id="KW-0687">Ribonucleoprotein</keyword>
<reference evidence="5" key="1">
    <citation type="submission" date="2016-10" db="EMBL/GenBank/DDBJ databases">
        <authorList>
            <person name="Varghese N."/>
            <person name="Submissions S."/>
        </authorList>
    </citation>
    <scope>NUCLEOTIDE SEQUENCE [LARGE SCALE GENOMIC DNA]</scope>
    <source>
        <strain evidence="5">CGMCC 1.7739</strain>
    </source>
</reference>
<dbReference type="PANTHER" id="PTHR43877">
    <property type="entry name" value="AMINOALKYLPHOSPHONATE N-ACETYLTRANSFERASE-RELATED-RELATED"/>
    <property type="match status" value="1"/>
</dbReference>
<evidence type="ECO:0000313" key="4">
    <source>
        <dbReference type="EMBL" id="SFF97125.1"/>
    </source>
</evidence>
<dbReference type="GO" id="GO:0005840">
    <property type="term" value="C:ribosome"/>
    <property type="evidence" value="ECO:0007669"/>
    <property type="project" value="UniProtKB-KW"/>
</dbReference>
<name>A0A1I2MZU2_9EURY</name>
<organism evidence="4 5">
    <name type="scientific">Halopelagius inordinatus</name>
    <dbReference type="NCBI Taxonomy" id="553467"/>
    <lineage>
        <taxon>Archaea</taxon>
        <taxon>Methanobacteriati</taxon>
        <taxon>Methanobacteriota</taxon>
        <taxon>Stenosarchaea group</taxon>
        <taxon>Halobacteria</taxon>
        <taxon>Halobacteriales</taxon>
        <taxon>Haloferacaceae</taxon>
    </lineage>
</organism>
<evidence type="ECO:0000313" key="5">
    <source>
        <dbReference type="Proteomes" id="UP000198876"/>
    </source>
</evidence>
<dbReference type="STRING" id="553467.SAMN04488063_0975"/>
<dbReference type="AlphaFoldDB" id="A0A1I2MZU2"/>
<keyword evidence="1" id="KW-0808">Transferase</keyword>
<protein>
    <submittedName>
        <fullName evidence="4">Ribosomal protein S18 acetylase RimI</fullName>
    </submittedName>
</protein>
<dbReference type="Proteomes" id="UP000198876">
    <property type="component" value="Unassembled WGS sequence"/>
</dbReference>
<proteinExistence type="predicted"/>